<dbReference type="HOGENOM" id="CLU_1835740_0_0_1"/>
<dbReference type="VEuPathDB" id="FungiDB:F503_04164"/>
<feature type="compositionally biased region" description="Basic and acidic residues" evidence="1">
    <location>
        <begin position="106"/>
        <end position="115"/>
    </location>
</feature>
<protein>
    <submittedName>
        <fullName evidence="2">Uncharacterized protein</fullName>
    </submittedName>
</protein>
<dbReference type="EMBL" id="KE148148">
    <property type="protein sequence ID" value="EPE08577.1"/>
    <property type="molecule type" value="Genomic_DNA"/>
</dbReference>
<feature type="region of interest" description="Disordered" evidence="1">
    <location>
        <begin position="46"/>
        <end position="140"/>
    </location>
</feature>
<feature type="compositionally biased region" description="Polar residues" evidence="1">
    <location>
        <begin position="75"/>
        <end position="87"/>
    </location>
</feature>
<accession>S3C6Z7</accession>
<organism evidence="2 3">
    <name type="scientific">Ophiostoma piceae (strain UAMH 11346)</name>
    <name type="common">Sap stain fungus</name>
    <dbReference type="NCBI Taxonomy" id="1262450"/>
    <lineage>
        <taxon>Eukaryota</taxon>
        <taxon>Fungi</taxon>
        <taxon>Dikarya</taxon>
        <taxon>Ascomycota</taxon>
        <taxon>Pezizomycotina</taxon>
        <taxon>Sordariomycetes</taxon>
        <taxon>Sordariomycetidae</taxon>
        <taxon>Ophiostomatales</taxon>
        <taxon>Ophiostomataceae</taxon>
        <taxon>Ophiostoma</taxon>
    </lineage>
</organism>
<evidence type="ECO:0000256" key="1">
    <source>
        <dbReference type="SAM" id="MobiDB-lite"/>
    </source>
</evidence>
<dbReference type="Proteomes" id="UP000016923">
    <property type="component" value="Unassembled WGS sequence"/>
</dbReference>
<feature type="compositionally biased region" description="Basic and acidic residues" evidence="1">
    <location>
        <begin position="131"/>
        <end position="140"/>
    </location>
</feature>
<evidence type="ECO:0000313" key="2">
    <source>
        <dbReference type="EMBL" id="EPE08577.1"/>
    </source>
</evidence>
<proteinExistence type="predicted"/>
<dbReference type="AlphaFoldDB" id="S3C6Z7"/>
<evidence type="ECO:0000313" key="3">
    <source>
        <dbReference type="Proteomes" id="UP000016923"/>
    </source>
</evidence>
<keyword evidence="3" id="KW-1185">Reference proteome</keyword>
<feature type="compositionally biased region" description="Basic and acidic residues" evidence="1">
    <location>
        <begin position="53"/>
        <end position="66"/>
    </location>
</feature>
<reference evidence="2 3" key="1">
    <citation type="journal article" date="2013" name="BMC Genomics">
        <title>The genome and transcriptome of the pine saprophyte Ophiostoma piceae, and a comparison with the bark beetle-associated pine pathogen Grosmannia clavigera.</title>
        <authorList>
            <person name="Haridas S."/>
            <person name="Wang Y."/>
            <person name="Lim L."/>
            <person name="Massoumi Alamouti S."/>
            <person name="Jackman S."/>
            <person name="Docking R."/>
            <person name="Robertson G."/>
            <person name="Birol I."/>
            <person name="Bohlmann J."/>
            <person name="Breuil C."/>
        </authorList>
    </citation>
    <scope>NUCLEOTIDE SEQUENCE [LARGE SCALE GENOMIC DNA]</scope>
    <source>
        <strain evidence="2 3">UAMH 11346</strain>
    </source>
</reference>
<name>S3C6Z7_OPHP1</name>
<sequence length="140" mass="15175">MHITFLRLSAFSPFECARRSPSLLGGRASVPSVWLDAIAVLAMDEVRSQTNTPEERRKKANRDGKGRKNRKWKPASTSLAQRSSHQASGLIRSRNPSAAASLGGLVHRDGVRGDRCVGGQPLSTASTCRNARHDTPKDGD</sequence>
<gene>
    <name evidence="2" type="ORF">F503_04164</name>
</gene>